<dbReference type="Gene3D" id="3.40.50.880">
    <property type="match status" value="1"/>
</dbReference>
<dbReference type="InterPro" id="IPR029062">
    <property type="entry name" value="Class_I_gatase-like"/>
</dbReference>
<dbReference type="PANTHER" id="PTHR37464:SF1">
    <property type="entry name" value="BLL2463 PROTEIN"/>
    <property type="match status" value="1"/>
</dbReference>
<dbReference type="Pfam" id="PF07584">
    <property type="entry name" value="BatA"/>
    <property type="match status" value="1"/>
</dbReference>
<dbReference type="NCBIfam" id="TIGR02226">
    <property type="entry name" value="two_anch"/>
    <property type="match status" value="1"/>
</dbReference>
<evidence type="ECO:0000256" key="1">
    <source>
        <dbReference type="SAM" id="Phobius"/>
    </source>
</evidence>
<dbReference type="Gene3D" id="3.40.50.410">
    <property type="entry name" value="von Willebrand factor, type A domain"/>
    <property type="match status" value="1"/>
</dbReference>
<reference evidence="4 5" key="1">
    <citation type="submission" date="2019-02" db="EMBL/GenBank/DDBJ databases">
        <title>Deep-cultivation of Planctomycetes and their phenomic and genomic characterization uncovers novel biology.</title>
        <authorList>
            <person name="Wiegand S."/>
            <person name="Jogler M."/>
            <person name="Boedeker C."/>
            <person name="Pinto D."/>
            <person name="Vollmers J."/>
            <person name="Rivas-Marin E."/>
            <person name="Kohn T."/>
            <person name="Peeters S.H."/>
            <person name="Heuer A."/>
            <person name="Rast P."/>
            <person name="Oberbeckmann S."/>
            <person name="Bunk B."/>
            <person name="Jeske O."/>
            <person name="Meyerdierks A."/>
            <person name="Storesund J.E."/>
            <person name="Kallscheuer N."/>
            <person name="Luecker S."/>
            <person name="Lage O.M."/>
            <person name="Pohl T."/>
            <person name="Merkel B.J."/>
            <person name="Hornburger P."/>
            <person name="Mueller R.-W."/>
            <person name="Bruemmer F."/>
            <person name="Labrenz M."/>
            <person name="Spormann A.M."/>
            <person name="Op den Camp H."/>
            <person name="Overmann J."/>
            <person name="Amann R."/>
            <person name="Jetten M.S.M."/>
            <person name="Mascher T."/>
            <person name="Medema M.H."/>
            <person name="Devos D.P."/>
            <person name="Kaster A.-K."/>
            <person name="Ovreas L."/>
            <person name="Rohde M."/>
            <person name="Galperin M.Y."/>
            <person name="Jogler C."/>
        </authorList>
    </citation>
    <scope>NUCLEOTIDE SEQUENCE [LARGE SCALE GENOMIC DNA]</scope>
    <source>
        <strain evidence="4 5">I41</strain>
    </source>
</reference>
<feature type="transmembrane region" description="Helical" evidence="1">
    <location>
        <begin position="53"/>
        <end position="74"/>
    </location>
</feature>
<dbReference type="OrthoDB" id="242438at2"/>
<proteinExistence type="predicted"/>
<feature type="domain" description="VWFA" evidence="3">
    <location>
        <begin position="95"/>
        <end position="194"/>
    </location>
</feature>
<dbReference type="SUPFAM" id="SSF53300">
    <property type="entry name" value="vWA-like"/>
    <property type="match status" value="1"/>
</dbReference>
<dbReference type="InterPro" id="IPR036465">
    <property type="entry name" value="vWFA_dom_sf"/>
</dbReference>
<dbReference type="AlphaFoldDB" id="A0A517U5R3"/>
<dbReference type="Proteomes" id="UP000317909">
    <property type="component" value="Chromosome"/>
</dbReference>
<keyword evidence="1" id="KW-0472">Membrane</keyword>
<evidence type="ECO:0000259" key="3">
    <source>
        <dbReference type="Pfam" id="PF13519"/>
    </source>
</evidence>
<dbReference type="Pfam" id="PF13519">
    <property type="entry name" value="VWA_2"/>
    <property type="match status" value="1"/>
</dbReference>
<dbReference type="PANTHER" id="PTHR37464">
    <property type="entry name" value="BLL2463 PROTEIN"/>
    <property type="match status" value="1"/>
</dbReference>
<keyword evidence="5" id="KW-1185">Reference proteome</keyword>
<gene>
    <name evidence="4" type="ORF">I41_52170</name>
</gene>
<evidence type="ECO:0000313" key="5">
    <source>
        <dbReference type="Proteomes" id="UP000317909"/>
    </source>
</evidence>
<feature type="domain" description="Aerotolerance regulator N-terminal" evidence="2">
    <location>
        <begin position="1"/>
        <end position="76"/>
    </location>
</feature>
<dbReference type="SUPFAM" id="SSF52317">
    <property type="entry name" value="Class I glutamine amidotransferase-like"/>
    <property type="match status" value="1"/>
</dbReference>
<dbReference type="InterPro" id="IPR011933">
    <property type="entry name" value="Double_TM_dom"/>
</dbReference>
<keyword evidence="1" id="KW-1133">Transmembrane helix</keyword>
<protein>
    <submittedName>
        <fullName evidence="4">Uncharacterized protein</fullName>
    </submittedName>
</protein>
<sequence length="711" mass="78108">MGFLTPLLLGGIALIAIPVVLHLVMRQQPRELTFPALRFVKQRRDSNRRKMKLRHWLLLALRCLLIAGLAIALARPTFKGTGLHGKDGAPLAVNLVIDNSLRMEYVQANESRLEKAKKTALELVEKLPEDATVAVCDLGRAAHGYAPDLSAATSRLQNLRPTAEARPLVDGVLESIKLAAEQEDRRQEVFVFTDLSQGAWNDEGLKEINNALSAAPDVRIYIVDVGVADPKNSSLGELQVRRSVLRPGEPLHLEAEIRSNLQSESPLVELSLRNEEGKLQKRSEAIAAFDPQGQGRVVFEIPNLPLGTHQGSVNLAATDPLIVDNTRYFTVEVRPPAKVLLLATQPADALFVEKALGASLGDASRFDVTVKTFADLEKAKLEEFSAVALLDPGPLPAEAWNSLWDFAAGGGGVGIFLGHHAAGELESFNSEPAQRLLPGKLKRVSRAETYLRPRRLDHPALAGLRNYAEELPWQICRVFQYWTFDKSNDSDTYVIAGYANDKPAFIERPAGKGRVLVSTTPFSDPLEPEGREPWNTLPAQPWPFVALVDQLIGYLAQDGDERLDYLAGEVARVQLSPQQQVASYVLHLPDGQAGSRVATSGDDELAVSITDELGNYRLTAGGQSQRLDRGFSVNASGTISDLTRFDPEKLTGALPKDRVRLAENLEAVEQYVDVGRSGRELFPWMIGLVAVIWGAEHLLANRFYREEKGKD</sequence>
<dbReference type="RefSeq" id="WP_145435732.1">
    <property type="nucleotide sequence ID" value="NZ_CP036339.1"/>
</dbReference>
<dbReference type="InterPro" id="IPR024163">
    <property type="entry name" value="Aerotolerance_reg_N"/>
</dbReference>
<accession>A0A517U5R3</accession>
<evidence type="ECO:0000313" key="4">
    <source>
        <dbReference type="EMBL" id="QDT75972.1"/>
    </source>
</evidence>
<evidence type="ECO:0000259" key="2">
    <source>
        <dbReference type="Pfam" id="PF07584"/>
    </source>
</evidence>
<keyword evidence="1" id="KW-0812">Transmembrane</keyword>
<organism evidence="4 5">
    <name type="scientific">Lacipirellula limnantheis</name>
    <dbReference type="NCBI Taxonomy" id="2528024"/>
    <lineage>
        <taxon>Bacteria</taxon>
        <taxon>Pseudomonadati</taxon>
        <taxon>Planctomycetota</taxon>
        <taxon>Planctomycetia</taxon>
        <taxon>Pirellulales</taxon>
        <taxon>Lacipirellulaceae</taxon>
        <taxon>Lacipirellula</taxon>
    </lineage>
</organism>
<name>A0A517U5R3_9BACT</name>
<feature type="transmembrane region" description="Helical" evidence="1">
    <location>
        <begin position="6"/>
        <end position="25"/>
    </location>
</feature>
<dbReference type="KEGG" id="llh:I41_52170"/>
<dbReference type="InterPro" id="IPR002035">
    <property type="entry name" value="VWF_A"/>
</dbReference>
<dbReference type="EMBL" id="CP036339">
    <property type="protein sequence ID" value="QDT75972.1"/>
    <property type="molecule type" value="Genomic_DNA"/>
</dbReference>